<dbReference type="Gene3D" id="2.40.100.10">
    <property type="entry name" value="Cyclophilin-like"/>
    <property type="match status" value="1"/>
</dbReference>
<keyword evidence="2" id="KW-0378">Hydrolase</keyword>
<protein>
    <submittedName>
        <fullName evidence="5">Biotin-dependent carboxyltransferase family protein</fullName>
    </submittedName>
</protein>
<evidence type="ECO:0000313" key="5">
    <source>
        <dbReference type="EMBL" id="MFF3566748.1"/>
    </source>
</evidence>
<evidence type="ECO:0000259" key="4">
    <source>
        <dbReference type="SMART" id="SM00797"/>
    </source>
</evidence>
<accession>A0ABW6RRY2</accession>
<dbReference type="EMBL" id="JBIAQY010000001">
    <property type="protein sequence ID" value="MFF3566748.1"/>
    <property type="molecule type" value="Genomic_DNA"/>
</dbReference>
<organism evidence="5 6">
    <name type="scientific">Nocardia jiangxiensis</name>
    <dbReference type="NCBI Taxonomy" id="282685"/>
    <lineage>
        <taxon>Bacteria</taxon>
        <taxon>Bacillati</taxon>
        <taxon>Actinomycetota</taxon>
        <taxon>Actinomycetes</taxon>
        <taxon>Mycobacteriales</taxon>
        <taxon>Nocardiaceae</taxon>
        <taxon>Nocardia</taxon>
    </lineage>
</organism>
<evidence type="ECO:0000313" key="6">
    <source>
        <dbReference type="Proteomes" id="UP001601992"/>
    </source>
</evidence>
<dbReference type="Pfam" id="PF02626">
    <property type="entry name" value="CT_A_B"/>
    <property type="match status" value="1"/>
</dbReference>
<dbReference type="InterPro" id="IPR003778">
    <property type="entry name" value="CT_A_B"/>
</dbReference>
<gene>
    <name evidence="5" type="ORF">ACFYXQ_03085</name>
</gene>
<proteinExistence type="predicted"/>
<keyword evidence="1" id="KW-0547">Nucleotide-binding</keyword>
<dbReference type="RefSeq" id="WP_051192652.1">
    <property type="nucleotide sequence ID" value="NZ_JBIAQY010000001.1"/>
</dbReference>
<evidence type="ECO:0000256" key="1">
    <source>
        <dbReference type="ARBA" id="ARBA00022741"/>
    </source>
</evidence>
<dbReference type="SMART" id="SM00797">
    <property type="entry name" value="AHS2"/>
    <property type="match status" value="1"/>
</dbReference>
<keyword evidence="6" id="KW-1185">Reference proteome</keyword>
<comment type="caution">
    <text evidence="5">The sequence shown here is derived from an EMBL/GenBank/DDBJ whole genome shotgun (WGS) entry which is preliminary data.</text>
</comment>
<dbReference type="InterPro" id="IPR052708">
    <property type="entry name" value="PxpC"/>
</dbReference>
<dbReference type="PANTHER" id="PTHR43309:SF3">
    <property type="entry name" value="5-OXOPROLINASE SUBUNIT C"/>
    <property type="match status" value="1"/>
</dbReference>
<reference evidence="5 6" key="1">
    <citation type="submission" date="2024-10" db="EMBL/GenBank/DDBJ databases">
        <title>The Natural Products Discovery Center: Release of the First 8490 Sequenced Strains for Exploring Actinobacteria Biosynthetic Diversity.</title>
        <authorList>
            <person name="Kalkreuter E."/>
            <person name="Kautsar S.A."/>
            <person name="Yang D."/>
            <person name="Bader C.D."/>
            <person name="Teijaro C.N."/>
            <person name="Fluegel L."/>
            <person name="Davis C.M."/>
            <person name="Simpson J.R."/>
            <person name="Lauterbach L."/>
            <person name="Steele A.D."/>
            <person name="Gui C."/>
            <person name="Meng S."/>
            <person name="Li G."/>
            <person name="Viehrig K."/>
            <person name="Ye F."/>
            <person name="Su P."/>
            <person name="Kiefer A.F."/>
            <person name="Nichols A."/>
            <person name="Cepeda A.J."/>
            <person name="Yan W."/>
            <person name="Fan B."/>
            <person name="Jiang Y."/>
            <person name="Adhikari A."/>
            <person name="Zheng C.-J."/>
            <person name="Schuster L."/>
            <person name="Cowan T.M."/>
            <person name="Smanski M.J."/>
            <person name="Chevrette M.G."/>
            <person name="De Carvalho L.P.S."/>
            <person name="Shen B."/>
        </authorList>
    </citation>
    <scope>NUCLEOTIDE SEQUENCE [LARGE SCALE GENOMIC DNA]</scope>
    <source>
        <strain evidence="5 6">NPDC002593</strain>
    </source>
</reference>
<evidence type="ECO:0000256" key="3">
    <source>
        <dbReference type="ARBA" id="ARBA00022840"/>
    </source>
</evidence>
<dbReference type="InterPro" id="IPR029000">
    <property type="entry name" value="Cyclophilin-like_dom_sf"/>
</dbReference>
<feature type="domain" description="Carboxyltransferase" evidence="4">
    <location>
        <begin position="42"/>
        <end position="305"/>
    </location>
</feature>
<dbReference type="SUPFAM" id="SSF50891">
    <property type="entry name" value="Cyclophilin-like"/>
    <property type="match status" value="1"/>
</dbReference>
<dbReference type="Proteomes" id="UP001601992">
    <property type="component" value="Unassembled WGS sequence"/>
</dbReference>
<dbReference type="PANTHER" id="PTHR43309">
    <property type="entry name" value="5-OXOPROLINASE SUBUNIT C"/>
    <property type="match status" value="1"/>
</dbReference>
<dbReference type="NCBIfam" id="TIGR00724">
    <property type="entry name" value="urea_amlyse_rel"/>
    <property type="match status" value="1"/>
</dbReference>
<name>A0ABW6RRY2_9NOCA</name>
<keyword evidence="3" id="KW-0067">ATP-binding</keyword>
<sequence>MSALLESPAGPSNTAEATARLHIVDAGMYTTIQDAGRPGLAHLGIGACGPADRGAASLANRLVGNPEGAAVLENLLGGLTITATASRYVSVTGAPTEVRVDGEIVAEPQRLYLRAGQRISVARPTWGIRVYVAVAGGVAAEQVFASCGTDSLSGLGPSPVQAGEDLELGATVSEPPCARLELIGRALPVGVIDLGFHWGPRHYMFSAADARALTSTIWSVGVDSNRVGVRLSGPALSIGAVDMPSEGMPLGAIQVPPSGEPIVFLADHPVTGGYPVIGVVTESDLDLLAQAPPGSRVSFSPLTGA</sequence>
<evidence type="ECO:0000256" key="2">
    <source>
        <dbReference type="ARBA" id="ARBA00022801"/>
    </source>
</evidence>